<proteinExistence type="predicted"/>
<dbReference type="EMBL" id="JAOWRF010000417">
    <property type="protein sequence ID" value="MCV3217573.1"/>
    <property type="molecule type" value="Genomic_DNA"/>
</dbReference>
<reference evidence="1 2" key="1">
    <citation type="submission" date="2022-10" db="EMBL/GenBank/DDBJ databases">
        <title>Identification of biosynthetic pathway for the production of the potent trypsin inhibitor radiosumin.</title>
        <authorList>
            <person name="Fewer D.P."/>
            <person name="Delbaje E."/>
            <person name="Ouyang X."/>
            <person name="Agostino P.D."/>
            <person name="Wahlsten M."/>
            <person name="Jokela J."/>
            <person name="Permi P."/>
            <person name="Haapaniemi E."/>
            <person name="Koistinen H."/>
        </authorList>
    </citation>
    <scope>NUCLEOTIDE SEQUENCE [LARGE SCALE GENOMIC DNA]</scope>
    <source>
        <strain evidence="1 2">NIES-515</strain>
    </source>
</reference>
<organism evidence="1 2">
    <name type="scientific">Plectonema radiosum NIES-515</name>
    <dbReference type="NCBI Taxonomy" id="2986073"/>
    <lineage>
        <taxon>Bacteria</taxon>
        <taxon>Bacillati</taxon>
        <taxon>Cyanobacteriota</taxon>
        <taxon>Cyanophyceae</taxon>
        <taxon>Oscillatoriophycideae</taxon>
        <taxon>Oscillatoriales</taxon>
        <taxon>Microcoleaceae</taxon>
        <taxon>Plectonema</taxon>
    </lineage>
</organism>
<accession>A0ABT3B873</accession>
<sequence length="98" mass="11526">MRKFKPRQRKGCLYRYIENKKLKDGSVASYPRVIGHRDPSNPKHWRWGFNWEEKVGGEWKNRSLSVKLGAIPLIQSMQKEGVKLEEIIGFIRRSKSKG</sequence>
<evidence type="ECO:0000313" key="1">
    <source>
        <dbReference type="EMBL" id="MCV3217573.1"/>
    </source>
</evidence>
<keyword evidence="2" id="KW-1185">Reference proteome</keyword>
<comment type="caution">
    <text evidence="1">The sequence shown here is derived from an EMBL/GenBank/DDBJ whole genome shotgun (WGS) entry which is preliminary data.</text>
</comment>
<evidence type="ECO:0008006" key="3">
    <source>
        <dbReference type="Google" id="ProtNLM"/>
    </source>
</evidence>
<evidence type="ECO:0000313" key="2">
    <source>
        <dbReference type="Proteomes" id="UP001526143"/>
    </source>
</evidence>
<gene>
    <name evidence="1" type="ORF">OGM63_29375</name>
</gene>
<name>A0ABT3B873_9CYAN</name>
<dbReference type="Proteomes" id="UP001526143">
    <property type="component" value="Unassembled WGS sequence"/>
</dbReference>
<dbReference type="RefSeq" id="WP_263749298.1">
    <property type="nucleotide sequence ID" value="NZ_JAOWRF010000417.1"/>
</dbReference>
<protein>
    <recommendedName>
        <fullName evidence="3">C-5 cytosine-specific DNA methylase</fullName>
    </recommendedName>
</protein>